<feature type="transmembrane region" description="Helical" evidence="16">
    <location>
        <begin position="579"/>
        <end position="600"/>
    </location>
</feature>
<comment type="caution">
    <text evidence="20">The sequence shown here is derived from an EMBL/GenBank/DDBJ whole genome shotgun (WGS) entry which is preliminary data.</text>
</comment>
<evidence type="ECO:0000256" key="8">
    <source>
        <dbReference type="ARBA" id="ARBA00022982"/>
    </source>
</evidence>
<sequence>MIQLIVFLPLLAAIVAGLSNRAFGIALPKIVTTGALFVSAGLSWPIFTGFLTGTQDAHVAPVFNWVTSGSMAFDWALRVDSLTAVMLVVITSVSALVHLYSWGYMAEDPDQPRFFAYLSLFTFAMLMLVTADNLVQMFFGWEGVGLASYLLIGFWFRKPSANAAAIKAFVVNRVGDLGFMLGIFGTYLVFQTVSIPEILVAAPGMAGSTIGFLGHRFDTMTVLCLLLFVGAMGKSAQLGLHTWLPDAMEGPTPVSALIHAATMVTAGVFMVCRLSPMFATSPTALGFITFIGAATCLFAATVGTVQNDIKRVIAYSTCSQLGYMFFAAGVGAYGAAMFHLFTHAFFKALLFLGAGSVIHAMHHEQDMRFYGGLRKHIPVTFWAMMMGTLAITGVGIYWVHAGFAGFHSKDAILEAAFARGGTSQLAFYVGVFAALLTSFYSWRLMFLTFWGKPRWANSEHIQHAVHDAHGHGHGHDHDHAHGTDAAHAHHGEAAEEGAGSTPDVHAPGAHELHDGTAGYHPHESPWSMRLPLIILSVGAVLAGFVFNHWFIQPESNEAFWNNAIHFDGHLMHAMHEVPLWVKLSATVVMLLGLGTAWLTYIRHPEFPAKFADMFRVLYRFLLNKWYFDELYNAVFVRPAFCFGRIFWKKGDEGTIDRFGPNGSAALVRFGSGVAARLQTGYVYTYAFVMLLGLTAVVTWAITR</sequence>
<keyword evidence="10" id="KW-0520">NAD</keyword>
<feature type="transmembrane region" description="Helical" evidence="16">
    <location>
        <begin position="177"/>
        <end position="200"/>
    </location>
</feature>
<dbReference type="Proteomes" id="UP001597283">
    <property type="component" value="Unassembled WGS sequence"/>
</dbReference>
<evidence type="ECO:0000256" key="10">
    <source>
        <dbReference type="ARBA" id="ARBA00023027"/>
    </source>
</evidence>
<feature type="domain" description="NADH:quinone oxidoreductase/Mrp antiporter transmembrane" evidence="17">
    <location>
        <begin position="131"/>
        <end position="437"/>
    </location>
</feature>
<dbReference type="InterPro" id="IPR001750">
    <property type="entry name" value="ND/Mrp_TM"/>
</dbReference>
<feature type="compositionally biased region" description="Basic and acidic residues" evidence="15">
    <location>
        <begin position="467"/>
        <end position="493"/>
    </location>
</feature>
<evidence type="ECO:0000313" key="21">
    <source>
        <dbReference type="Proteomes" id="UP001597283"/>
    </source>
</evidence>
<dbReference type="Gene3D" id="1.20.5.2700">
    <property type="match status" value="1"/>
</dbReference>
<feature type="transmembrane region" description="Helical" evidence="16">
    <location>
        <begin position="530"/>
        <end position="551"/>
    </location>
</feature>
<feature type="transmembrane region" description="Helical" evidence="16">
    <location>
        <begin position="137"/>
        <end position="156"/>
    </location>
</feature>
<dbReference type="EMBL" id="JBHUFC010000006">
    <property type="protein sequence ID" value="MFD1788620.1"/>
    <property type="molecule type" value="Genomic_DNA"/>
</dbReference>
<feature type="transmembrane region" description="Helical" evidence="16">
    <location>
        <begin position="425"/>
        <end position="445"/>
    </location>
</feature>
<evidence type="ECO:0000256" key="7">
    <source>
        <dbReference type="ARBA" id="ARBA00022967"/>
    </source>
</evidence>
<keyword evidence="12 16" id="KW-0472">Membrane</keyword>
<keyword evidence="4" id="KW-0813">Transport</keyword>
<dbReference type="PANTHER" id="PTHR42829:SF2">
    <property type="entry name" value="NADH-UBIQUINONE OXIDOREDUCTASE CHAIN 5"/>
    <property type="match status" value="1"/>
</dbReference>
<feature type="transmembrane region" description="Helical" evidence="16">
    <location>
        <begin position="34"/>
        <end position="52"/>
    </location>
</feature>
<evidence type="ECO:0000256" key="12">
    <source>
        <dbReference type="ARBA" id="ARBA00023136"/>
    </source>
</evidence>
<evidence type="ECO:0000256" key="16">
    <source>
        <dbReference type="SAM" id="Phobius"/>
    </source>
</evidence>
<dbReference type="Pfam" id="PF00662">
    <property type="entry name" value="Proton_antipo_N"/>
    <property type="match status" value="1"/>
</dbReference>
<feature type="domain" description="NADH-Ubiquinone oxidoreductase (complex I) chain 5 N-terminal" evidence="18">
    <location>
        <begin position="65"/>
        <end position="115"/>
    </location>
</feature>
<protein>
    <recommendedName>
        <fullName evidence="3">NADH-ubiquinone oxidoreductase chain 5</fullName>
        <ecNumber evidence="2">7.1.1.2</ecNumber>
    </recommendedName>
</protein>
<keyword evidence="11" id="KW-0830">Ubiquinone</keyword>
<evidence type="ECO:0000256" key="1">
    <source>
        <dbReference type="ARBA" id="ARBA00004127"/>
    </source>
</evidence>
<reference evidence="21" key="1">
    <citation type="journal article" date="2019" name="Int. J. Syst. Evol. Microbiol.">
        <title>The Global Catalogue of Microorganisms (GCM) 10K type strain sequencing project: providing services to taxonomists for standard genome sequencing and annotation.</title>
        <authorList>
            <consortium name="The Broad Institute Genomics Platform"/>
            <consortium name="The Broad Institute Genome Sequencing Center for Infectious Disease"/>
            <person name="Wu L."/>
            <person name="Ma J."/>
        </authorList>
    </citation>
    <scope>NUCLEOTIDE SEQUENCE [LARGE SCALE GENOMIC DNA]</scope>
    <source>
        <strain evidence="21">Q85</strain>
    </source>
</reference>
<dbReference type="InterPro" id="IPR003945">
    <property type="entry name" value="NU5C-like"/>
</dbReference>
<dbReference type="InterPro" id="IPR001516">
    <property type="entry name" value="Proton_antipo_N"/>
</dbReference>
<organism evidence="20 21">
    <name type="scientific">Sphingomonas floccifaciens</name>
    <dbReference type="NCBI Taxonomy" id="1844115"/>
    <lineage>
        <taxon>Bacteria</taxon>
        <taxon>Pseudomonadati</taxon>
        <taxon>Pseudomonadota</taxon>
        <taxon>Alphaproteobacteria</taxon>
        <taxon>Sphingomonadales</taxon>
        <taxon>Sphingomonadaceae</taxon>
        <taxon>Sphingomonas</taxon>
    </lineage>
</organism>
<evidence type="ECO:0000313" key="20">
    <source>
        <dbReference type="EMBL" id="MFD1788620.1"/>
    </source>
</evidence>
<gene>
    <name evidence="20" type="primary">nuoL</name>
    <name evidence="20" type="ORF">ACFSC3_13700</name>
</gene>
<evidence type="ECO:0000256" key="5">
    <source>
        <dbReference type="ARBA" id="ARBA00022660"/>
    </source>
</evidence>
<feature type="domain" description="NADH dehydrogenase subunit 5 C-terminal" evidence="19">
    <location>
        <begin position="574"/>
        <end position="696"/>
    </location>
</feature>
<evidence type="ECO:0000256" key="2">
    <source>
        <dbReference type="ARBA" id="ARBA00012944"/>
    </source>
</evidence>
<keyword evidence="5" id="KW-0679">Respiratory chain</keyword>
<proteinExistence type="predicted"/>
<feature type="transmembrane region" description="Helical" evidence="16">
    <location>
        <begin position="682"/>
        <end position="701"/>
    </location>
</feature>
<dbReference type="NCBIfam" id="NF005141">
    <property type="entry name" value="PRK06590.1"/>
    <property type="match status" value="1"/>
</dbReference>
<dbReference type="InterPro" id="IPR010934">
    <property type="entry name" value="NADH_DH_su5_C"/>
</dbReference>
<dbReference type="Pfam" id="PF00361">
    <property type="entry name" value="Proton_antipo_M"/>
    <property type="match status" value="1"/>
</dbReference>
<keyword evidence="21" id="KW-1185">Reference proteome</keyword>
<dbReference type="NCBIfam" id="TIGR01974">
    <property type="entry name" value="NDH_I_L"/>
    <property type="match status" value="1"/>
</dbReference>
<evidence type="ECO:0000259" key="19">
    <source>
        <dbReference type="Pfam" id="PF06455"/>
    </source>
</evidence>
<name>A0ABW4NH29_9SPHN</name>
<feature type="region of interest" description="Disordered" evidence="15">
    <location>
        <begin position="467"/>
        <end position="516"/>
    </location>
</feature>
<evidence type="ECO:0000256" key="15">
    <source>
        <dbReference type="SAM" id="MobiDB-lite"/>
    </source>
</evidence>
<dbReference type="PRINTS" id="PR01434">
    <property type="entry name" value="NADHDHGNASE5"/>
</dbReference>
<comment type="catalytic activity">
    <reaction evidence="13">
        <text>a ubiquinone + NADH + 5 H(+)(in) = a ubiquinol + NAD(+) + 4 H(+)(out)</text>
        <dbReference type="Rhea" id="RHEA:29091"/>
        <dbReference type="Rhea" id="RHEA-COMP:9565"/>
        <dbReference type="Rhea" id="RHEA-COMP:9566"/>
        <dbReference type="ChEBI" id="CHEBI:15378"/>
        <dbReference type="ChEBI" id="CHEBI:16389"/>
        <dbReference type="ChEBI" id="CHEBI:17976"/>
        <dbReference type="ChEBI" id="CHEBI:57540"/>
        <dbReference type="ChEBI" id="CHEBI:57945"/>
        <dbReference type="EC" id="7.1.1.2"/>
    </reaction>
</comment>
<dbReference type="InterPro" id="IPR018393">
    <property type="entry name" value="NADHpl_OxRdtase_5_subgr"/>
</dbReference>
<evidence type="ECO:0000256" key="14">
    <source>
        <dbReference type="RuleBase" id="RU000320"/>
    </source>
</evidence>
<evidence type="ECO:0000256" key="9">
    <source>
        <dbReference type="ARBA" id="ARBA00022989"/>
    </source>
</evidence>
<feature type="transmembrane region" description="Helical" evidence="16">
    <location>
        <begin position="312"/>
        <end position="334"/>
    </location>
</feature>
<comment type="subcellular location">
    <subcellularLocation>
        <location evidence="1">Endomembrane system</location>
        <topology evidence="1">Multi-pass membrane protein</topology>
    </subcellularLocation>
    <subcellularLocation>
        <location evidence="14">Membrane</location>
        <topology evidence="14">Multi-pass membrane protein</topology>
    </subcellularLocation>
</comment>
<keyword evidence="7" id="KW-1278">Translocase</keyword>
<keyword evidence="6 14" id="KW-0812">Transmembrane</keyword>
<dbReference type="RefSeq" id="WP_380941011.1">
    <property type="nucleotide sequence ID" value="NZ_JBHUFC010000006.1"/>
</dbReference>
<evidence type="ECO:0000256" key="6">
    <source>
        <dbReference type="ARBA" id="ARBA00022692"/>
    </source>
</evidence>
<evidence type="ECO:0000256" key="13">
    <source>
        <dbReference type="ARBA" id="ARBA00049551"/>
    </source>
</evidence>
<dbReference type="EC" id="7.1.1.2" evidence="2"/>
<feature type="transmembrane region" description="Helical" evidence="16">
    <location>
        <begin position="114"/>
        <end position="131"/>
    </location>
</feature>
<dbReference type="PRINTS" id="PR01435">
    <property type="entry name" value="NPOXDRDTASE5"/>
</dbReference>
<evidence type="ECO:0000259" key="17">
    <source>
        <dbReference type="Pfam" id="PF00361"/>
    </source>
</evidence>
<accession>A0ABW4NH29</accession>
<feature type="transmembrane region" description="Helical" evidence="16">
    <location>
        <begin position="256"/>
        <end position="278"/>
    </location>
</feature>
<evidence type="ECO:0000256" key="3">
    <source>
        <dbReference type="ARBA" id="ARBA00021096"/>
    </source>
</evidence>
<feature type="transmembrane region" description="Helical" evidence="16">
    <location>
        <begin position="83"/>
        <end position="102"/>
    </location>
</feature>
<feature type="transmembrane region" description="Helical" evidence="16">
    <location>
        <begin position="284"/>
        <end position="305"/>
    </location>
</feature>
<keyword evidence="8" id="KW-0249">Electron transport</keyword>
<dbReference type="PANTHER" id="PTHR42829">
    <property type="entry name" value="NADH-UBIQUINONE OXIDOREDUCTASE CHAIN 5"/>
    <property type="match status" value="1"/>
</dbReference>
<keyword evidence="9 16" id="KW-1133">Transmembrane helix</keyword>
<dbReference type="Pfam" id="PF06455">
    <property type="entry name" value="NADH5_C"/>
    <property type="match status" value="1"/>
</dbReference>
<feature type="transmembrane region" description="Helical" evidence="16">
    <location>
        <begin position="379"/>
        <end position="399"/>
    </location>
</feature>
<evidence type="ECO:0000259" key="18">
    <source>
        <dbReference type="Pfam" id="PF00662"/>
    </source>
</evidence>
<evidence type="ECO:0000256" key="11">
    <source>
        <dbReference type="ARBA" id="ARBA00023075"/>
    </source>
</evidence>
<evidence type="ECO:0000256" key="4">
    <source>
        <dbReference type="ARBA" id="ARBA00022448"/>
    </source>
</evidence>
<feature type="transmembrane region" description="Helical" evidence="16">
    <location>
        <begin position="220"/>
        <end position="244"/>
    </location>
</feature>